<feature type="region of interest" description="Disordered" evidence="1">
    <location>
        <begin position="215"/>
        <end position="234"/>
    </location>
</feature>
<keyword evidence="2" id="KW-0732">Signal</keyword>
<protein>
    <submittedName>
        <fullName evidence="3">Uncharacterized protein</fullName>
    </submittedName>
</protein>
<dbReference type="RefSeq" id="WP_093010188.1">
    <property type="nucleotide sequence ID" value="NZ_FOXV01000004.1"/>
</dbReference>
<evidence type="ECO:0000313" key="4">
    <source>
        <dbReference type="Proteomes" id="UP000243106"/>
    </source>
</evidence>
<evidence type="ECO:0000313" key="3">
    <source>
        <dbReference type="EMBL" id="SFQ34561.1"/>
    </source>
</evidence>
<evidence type="ECO:0000256" key="2">
    <source>
        <dbReference type="SAM" id="SignalP"/>
    </source>
</evidence>
<reference evidence="4" key="1">
    <citation type="submission" date="2016-10" db="EMBL/GenBank/DDBJ databases">
        <authorList>
            <person name="Varghese N."/>
            <person name="Submissions S."/>
        </authorList>
    </citation>
    <scope>NUCLEOTIDE SEQUENCE [LARGE SCALE GENOMIC DNA]</scope>
    <source>
        <strain evidence="4">JCM 10271</strain>
    </source>
</reference>
<feature type="chain" id="PRO_5017446262" evidence="2">
    <location>
        <begin position="21"/>
        <end position="234"/>
    </location>
</feature>
<dbReference type="EMBL" id="FOXV01000004">
    <property type="protein sequence ID" value="SFQ34561.1"/>
    <property type="molecule type" value="Genomic_DNA"/>
</dbReference>
<evidence type="ECO:0000256" key="1">
    <source>
        <dbReference type="SAM" id="MobiDB-lite"/>
    </source>
</evidence>
<gene>
    <name evidence="3" type="ORF">SAMN05421853_10469</name>
</gene>
<sequence>MFRTASAALAASLFAAPALAQECTATVNASEIVINTEELGEDRSSPGIRERLVDWPSRRWDRARGRPPECDSQTIITYLADQVPAQDVNGYCLSELEETGYILVPGARNYRGRCTETACQKVNAAADATVSTTAALASAVQRKSGETKERLDGVVHGSGALILSGSRDLVLGALGSAGTAALGTVGAPVAAVGAGVTLVGVGGALYYCSGSEGPDLPPLDGQFQNPEDRDPSLQ</sequence>
<dbReference type="AlphaFoldDB" id="A0A1I5XRG4"/>
<name>A0A1I5XRG4_9RHOB</name>
<proteinExistence type="predicted"/>
<keyword evidence="4" id="KW-1185">Reference proteome</keyword>
<accession>A0A1I5XRG4</accession>
<feature type="signal peptide" evidence="2">
    <location>
        <begin position="1"/>
        <end position="20"/>
    </location>
</feature>
<dbReference type="Proteomes" id="UP000243106">
    <property type="component" value="Unassembled WGS sequence"/>
</dbReference>
<organism evidence="3 4">
    <name type="scientific">Roseivivax halotolerans</name>
    <dbReference type="NCBI Taxonomy" id="93684"/>
    <lineage>
        <taxon>Bacteria</taxon>
        <taxon>Pseudomonadati</taxon>
        <taxon>Pseudomonadota</taxon>
        <taxon>Alphaproteobacteria</taxon>
        <taxon>Rhodobacterales</taxon>
        <taxon>Roseobacteraceae</taxon>
        <taxon>Roseivivax</taxon>
    </lineage>
</organism>